<dbReference type="RefSeq" id="WP_011568982.1">
    <property type="nucleotide sequence ID" value="NC_008209.1"/>
</dbReference>
<accession>Q165H7</accession>
<feature type="transmembrane region" description="Helical" evidence="1">
    <location>
        <begin position="57"/>
        <end position="77"/>
    </location>
</feature>
<feature type="transmembrane region" description="Helical" evidence="1">
    <location>
        <begin position="20"/>
        <end position="37"/>
    </location>
</feature>
<dbReference type="OrthoDB" id="7871801at2"/>
<evidence type="ECO:0000313" key="3">
    <source>
        <dbReference type="Proteomes" id="UP000007029"/>
    </source>
</evidence>
<keyword evidence="3" id="KW-1185">Reference proteome</keyword>
<dbReference type="eggNOG" id="ENOG5033A07">
    <property type="taxonomic scope" value="Bacteria"/>
</dbReference>
<name>Q165H7_ROSDO</name>
<dbReference type="AlphaFoldDB" id="Q165H7"/>
<reference evidence="2 3" key="1">
    <citation type="journal article" date="2007" name="J. Bacteriol.">
        <title>The complete genome sequence of Roseobacter denitrificans reveals a mixotrophic rather than photosynthetic metabolism.</title>
        <authorList>
            <person name="Swingley W.D."/>
            <person name="Sadekar S."/>
            <person name="Mastrian S.D."/>
            <person name="Matthies H.J."/>
            <person name="Hao J."/>
            <person name="Ramos H."/>
            <person name="Acharya C.R."/>
            <person name="Conrad A.L."/>
            <person name="Taylor H.L."/>
            <person name="Dejesa L.C."/>
            <person name="Shah M.K."/>
            <person name="O'huallachain M.E."/>
            <person name="Lince M.T."/>
            <person name="Blankenship R.E."/>
            <person name="Beatty J.T."/>
            <person name="Touchman J.W."/>
        </authorList>
    </citation>
    <scope>NUCLEOTIDE SEQUENCE [LARGE SCALE GENOMIC DNA]</scope>
    <source>
        <strain evidence="3">ATCC 33942 / OCh 114</strain>
    </source>
</reference>
<keyword evidence="1" id="KW-0812">Transmembrane</keyword>
<protein>
    <submittedName>
        <fullName evidence="2">Uncharacterized protein</fullName>
    </submittedName>
</protein>
<organism evidence="2 3">
    <name type="scientific">Roseobacter denitrificans (strain ATCC 33942 / OCh 114)</name>
    <name type="common">Erythrobacter sp. (strain OCh 114)</name>
    <name type="synonym">Roseobacter denitrificans</name>
    <dbReference type="NCBI Taxonomy" id="375451"/>
    <lineage>
        <taxon>Bacteria</taxon>
        <taxon>Pseudomonadati</taxon>
        <taxon>Pseudomonadota</taxon>
        <taxon>Alphaproteobacteria</taxon>
        <taxon>Rhodobacterales</taxon>
        <taxon>Roseobacteraceae</taxon>
        <taxon>Roseobacter</taxon>
    </lineage>
</organism>
<sequence length="93" mass="10421">MARDPLPLFLERGVYRRRRMMDALRLLTVLGVVLWLIPALWPNDPSAGAQTLAMSRALFYIFGVWAALIAISAVLAFRLRRPEGSDTGAEDVH</sequence>
<proteinExistence type="predicted"/>
<evidence type="ECO:0000313" key="2">
    <source>
        <dbReference type="EMBL" id="ABG32366.1"/>
    </source>
</evidence>
<keyword evidence="1" id="KW-1133">Transmembrane helix</keyword>
<dbReference type="EMBL" id="CP000362">
    <property type="protein sequence ID" value="ABG32366.1"/>
    <property type="molecule type" value="Genomic_DNA"/>
</dbReference>
<gene>
    <name evidence="2" type="ordered locus">RD1_2840</name>
</gene>
<dbReference type="STRING" id="375451.RD1_2840"/>
<dbReference type="HOGENOM" id="CLU_154619_1_0_5"/>
<keyword evidence="1" id="KW-0472">Membrane</keyword>
<dbReference type="Proteomes" id="UP000007029">
    <property type="component" value="Chromosome"/>
</dbReference>
<evidence type="ECO:0000256" key="1">
    <source>
        <dbReference type="SAM" id="Phobius"/>
    </source>
</evidence>
<dbReference type="KEGG" id="rde:RD1_2840"/>